<protein>
    <submittedName>
        <fullName evidence="2">Uncharacterized protein</fullName>
    </submittedName>
</protein>
<keyword evidence="3" id="KW-1185">Reference proteome</keyword>
<sequence length="53" mass="5276">MIALFVLGLAAVAVGPMLALLTDDAAPSTADTGSAGMFVALNDNARSEARRAA</sequence>
<dbReference type="EMBL" id="JBEPMM010000015">
    <property type="protein sequence ID" value="MET3694480.1"/>
    <property type="molecule type" value="Genomic_DNA"/>
</dbReference>
<accession>A0ABV2L9F2</accession>
<evidence type="ECO:0000313" key="3">
    <source>
        <dbReference type="Proteomes" id="UP001549145"/>
    </source>
</evidence>
<comment type="caution">
    <text evidence="2">The sequence shown here is derived from an EMBL/GenBank/DDBJ whole genome shotgun (WGS) entry which is preliminary data.</text>
</comment>
<evidence type="ECO:0000313" key="2">
    <source>
        <dbReference type="EMBL" id="MET3694480.1"/>
    </source>
</evidence>
<organism evidence="2 3">
    <name type="scientific">Methylobacterium goesingense</name>
    <dbReference type="NCBI Taxonomy" id="243690"/>
    <lineage>
        <taxon>Bacteria</taxon>
        <taxon>Pseudomonadati</taxon>
        <taxon>Pseudomonadota</taxon>
        <taxon>Alphaproteobacteria</taxon>
        <taxon>Hyphomicrobiales</taxon>
        <taxon>Methylobacteriaceae</taxon>
        <taxon>Methylobacterium</taxon>
    </lineage>
</organism>
<feature type="chain" id="PRO_5047025998" evidence="1">
    <location>
        <begin position="20"/>
        <end position="53"/>
    </location>
</feature>
<feature type="signal peptide" evidence="1">
    <location>
        <begin position="1"/>
        <end position="19"/>
    </location>
</feature>
<reference evidence="2 3" key="1">
    <citation type="submission" date="2024-06" db="EMBL/GenBank/DDBJ databases">
        <title>Genomic Encyclopedia of Type Strains, Phase IV (KMG-IV): sequencing the most valuable type-strain genomes for metagenomic binning, comparative biology and taxonomic classification.</title>
        <authorList>
            <person name="Goeker M."/>
        </authorList>
    </citation>
    <scope>NUCLEOTIDE SEQUENCE [LARGE SCALE GENOMIC DNA]</scope>
    <source>
        <strain evidence="2 3">DSM 21331</strain>
    </source>
</reference>
<dbReference type="RefSeq" id="WP_238282834.1">
    <property type="nucleotide sequence ID" value="NZ_BPQL01000201.1"/>
</dbReference>
<name>A0ABV2L9F2_9HYPH</name>
<dbReference type="Proteomes" id="UP001549145">
    <property type="component" value="Unassembled WGS sequence"/>
</dbReference>
<gene>
    <name evidence="2" type="ORF">ABID43_004042</name>
</gene>
<keyword evidence="1" id="KW-0732">Signal</keyword>
<evidence type="ECO:0000256" key="1">
    <source>
        <dbReference type="SAM" id="SignalP"/>
    </source>
</evidence>
<proteinExistence type="predicted"/>